<dbReference type="STRING" id="1172194.WQQ_44660"/>
<protein>
    <submittedName>
        <fullName evidence="1">Uncharacterized protein</fullName>
    </submittedName>
</protein>
<dbReference type="Proteomes" id="UP000003704">
    <property type="component" value="Unassembled WGS sequence"/>
</dbReference>
<dbReference type="EMBL" id="AKGD01000004">
    <property type="protein sequence ID" value="EIT68031.1"/>
    <property type="molecule type" value="Genomic_DNA"/>
</dbReference>
<reference evidence="1 2" key="1">
    <citation type="journal article" date="2012" name="J. Bacteriol.">
        <title>Genome Sequence of n-Alkane-Degrading Hydrocarboniphaga effusa Strain AP103T (ATCC BAA-332T).</title>
        <authorList>
            <person name="Chang H.K."/>
            <person name="Zylstra G.J."/>
            <person name="Chae J.C."/>
        </authorList>
    </citation>
    <scope>NUCLEOTIDE SEQUENCE [LARGE SCALE GENOMIC DNA]</scope>
    <source>
        <strain evidence="1 2">AP103</strain>
    </source>
</reference>
<name>I8HXD8_9GAMM</name>
<comment type="caution">
    <text evidence="1">The sequence shown here is derived from an EMBL/GenBank/DDBJ whole genome shotgun (WGS) entry which is preliminary data.</text>
</comment>
<organism evidence="1 2">
    <name type="scientific">Hydrocarboniphaga effusa AP103</name>
    <dbReference type="NCBI Taxonomy" id="1172194"/>
    <lineage>
        <taxon>Bacteria</taxon>
        <taxon>Pseudomonadati</taxon>
        <taxon>Pseudomonadota</taxon>
        <taxon>Gammaproteobacteria</taxon>
        <taxon>Nevskiales</taxon>
        <taxon>Nevskiaceae</taxon>
        <taxon>Hydrocarboniphaga</taxon>
    </lineage>
</organism>
<accession>I8HXD8</accession>
<dbReference type="AlphaFoldDB" id="I8HXD8"/>
<gene>
    <name evidence="1" type="ORF">WQQ_44660</name>
</gene>
<proteinExistence type="predicted"/>
<keyword evidence="2" id="KW-1185">Reference proteome</keyword>
<evidence type="ECO:0000313" key="2">
    <source>
        <dbReference type="Proteomes" id="UP000003704"/>
    </source>
</evidence>
<sequence>MVVRGGRKHLAPGRQRLECGSIRRQDRPLATVTVFAAAAPIAFALQAPTFRNTQQSNKERQKR</sequence>
<evidence type="ECO:0000313" key="1">
    <source>
        <dbReference type="EMBL" id="EIT68031.1"/>
    </source>
</evidence>